<keyword evidence="6" id="KW-0378">Hydrolase</keyword>
<evidence type="ECO:0000256" key="8">
    <source>
        <dbReference type="ARBA" id="ARBA00023049"/>
    </source>
</evidence>
<evidence type="ECO:0000313" key="10">
    <source>
        <dbReference type="EMBL" id="UJO18462.1"/>
    </source>
</evidence>
<dbReference type="CDD" id="cd05658">
    <property type="entry name" value="M18_DAP"/>
    <property type="match status" value="1"/>
</dbReference>
<dbReference type="OrthoDB" id="9880441at2759"/>
<proteinExistence type="inferred from homology"/>
<evidence type="ECO:0000256" key="1">
    <source>
        <dbReference type="ARBA" id="ARBA00001947"/>
    </source>
</evidence>
<comment type="similarity">
    <text evidence="2">Belongs to the peptidase M18 family.</text>
</comment>
<dbReference type="SUPFAM" id="SSF53187">
    <property type="entry name" value="Zn-dependent exopeptidases"/>
    <property type="match status" value="1"/>
</dbReference>
<evidence type="ECO:0000256" key="5">
    <source>
        <dbReference type="ARBA" id="ARBA00022723"/>
    </source>
</evidence>
<feature type="region of interest" description="Disordered" evidence="9">
    <location>
        <begin position="17"/>
        <end position="37"/>
    </location>
</feature>
<dbReference type="SUPFAM" id="SSF101821">
    <property type="entry name" value="Aminopeptidase/glucanase lid domain"/>
    <property type="match status" value="1"/>
</dbReference>
<evidence type="ECO:0000256" key="2">
    <source>
        <dbReference type="ARBA" id="ARBA00008290"/>
    </source>
</evidence>
<dbReference type="GO" id="GO:0006508">
    <property type="term" value="P:proteolysis"/>
    <property type="evidence" value="ECO:0007669"/>
    <property type="project" value="UniProtKB-KW"/>
</dbReference>
<dbReference type="Proteomes" id="UP000756132">
    <property type="component" value="Chromosome 6"/>
</dbReference>
<sequence>MVRNVASMQSLRDEMNHFTTGSQPVPSHNTPEPPLQRLDASGATMQLCGDDTYTKSLMQKVASGQATDEETAAFNKHVNQARSLPSIQNLLQRPEEASSSVSPGLSSDTWRFLQSAESKEIADKMMARTEQGDASARFCPGLPARHKLPQNNEAGADGGPLLLGLPKDLGDRIKQAEALLKQEHRAGKSQETEMKRKEFYNMDPPAPGVPARIKLPENFNPREHEYNSLPDYEQQLRMLEAHNKKRLVQARATDPAYNEHVQRFEEQCRQKRFDMHLLDGAIPLSADKSAVLEEALRLAVEKEQRDTQHGPSESSFESDPVPGYDKHGRPLANVDEWLQHRDECRTDAEKRRTRKAKGLAATHAANEEALRFKQATRENAAKYTKPFCEFLTENPTVFHAVDAMKQQLKQKGWTELSERESWDIKPEGYYFIERNGSSLIAFAVGAKYKPGNGSAILAGHVDALTAKVKPISQVPNKAGYLQLGVAPYAGALNSTWWDRDLSIGGRVHVRDGDKIVTKLVKLDWPIARIPSLAPHFGAAAAGPFDKETQMVPIIGLDSSDSRTFGTYGDEDGYSQPPLIGSMGGKVGHFVETQPPALVKVIGEALGLNASSYTDIVNWELELFDLQPATVGGLNKEFIFAGRIDDKLCSWAALQALIESQKNDTAHSSIIKVVGLFDDEEIGSLLRQGAKGNFLPSTMERAVGSLAGHYPNSDLMGRTYANSFMVSSDVTHAANPNFLGAYLENHAPHLNVGLAIAADSNGHMTTDSVSTTILKRCADKVGAKLQVFQIRNGTPSGGTVGPMLSSAIGVRSIDAGLAQLSMHSIRATTGALDPGLGVIMFAGFLNGFEGVDKEFQG</sequence>
<dbReference type="PANTHER" id="PTHR28570:SF4">
    <property type="entry name" value="VACUOLAR AMINOPEPTIDASE 1"/>
    <property type="match status" value="1"/>
</dbReference>
<name>A0A9Q8LJC8_PASFU</name>
<dbReference type="Gene3D" id="2.30.250.10">
    <property type="entry name" value="Aminopeptidase i, Domain 2"/>
    <property type="match status" value="1"/>
</dbReference>
<dbReference type="InterPro" id="IPR001948">
    <property type="entry name" value="Peptidase_M18"/>
</dbReference>
<dbReference type="GO" id="GO:0070006">
    <property type="term" value="F:metalloaminopeptidase activity"/>
    <property type="evidence" value="ECO:0007669"/>
    <property type="project" value="TreeGrafter"/>
</dbReference>
<comment type="cofactor">
    <cofactor evidence="1">
        <name>Zn(2+)</name>
        <dbReference type="ChEBI" id="CHEBI:29105"/>
    </cofactor>
</comment>
<evidence type="ECO:0000256" key="7">
    <source>
        <dbReference type="ARBA" id="ARBA00022833"/>
    </source>
</evidence>
<dbReference type="RefSeq" id="XP_047762828.1">
    <property type="nucleotide sequence ID" value="XM_047906338.1"/>
</dbReference>
<keyword evidence="3 10" id="KW-0031">Aminopeptidase</keyword>
<accession>A0A9Q8LJC8</accession>
<gene>
    <name evidence="10" type="ORF">CLAFUR5_07190</name>
</gene>
<keyword evidence="7" id="KW-0862">Zinc</keyword>
<keyword evidence="4" id="KW-0645">Protease</keyword>
<evidence type="ECO:0000313" key="11">
    <source>
        <dbReference type="Proteomes" id="UP000756132"/>
    </source>
</evidence>
<feature type="compositionally biased region" description="Polar residues" evidence="9">
    <location>
        <begin position="17"/>
        <end position="30"/>
    </location>
</feature>
<dbReference type="Pfam" id="PF02127">
    <property type="entry name" value="Peptidase_M18"/>
    <property type="match status" value="1"/>
</dbReference>
<organism evidence="10 11">
    <name type="scientific">Passalora fulva</name>
    <name type="common">Tomato leaf mold</name>
    <name type="synonym">Cladosporium fulvum</name>
    <dbReference type="NCBI Taxonomy" id="5499"/>
    <lineage>
        <taxon>Eukaryota</taxon>
        <taxon>Fungi</taxon>
        <taxon>Dikarya</taxon>
        <taxon>Ascomycota</taxon>
        <taxon>Pezizomycotina</taxon>
        <taxon>Dothideomycetes</taxon>
        <taxon>Dothideomycetidae</taxon>
        <taxon>Mycosphaerellales</taxon>
        <taxon>Mycosphaerellaceae</taxon>
        <taxon>Fulvia</taxon>
    </lineage>
</organism>
<dbReference type="InterPro" id="IPR023358">
    <property type="entry name" value="Peptidase_M18_dom2"/>
</dbReference>
<keyword evidence="5" id="KW-0479">Metal-binding</keyword>
<dbReference type="FunFam" id="2.30.250.10:FF:000001">
    <property type="entry name" value="Aspartyl aminopeptidase 1"/>
    <property type="match status" value="1"/>
</dbReference>
<dbReference type="GO" id="GO:0000324">
    <property type="term" value="C:fungal-type vacuole"/>
    <property type="evidence" value="ECO:0007669"/>
    <property type="project" value="TreeGrafter"/>
</dbReference>
<evidence type="ECO:0000256" key="9">
    <source>
        <dbReference type="SAM" id="MobiDB-lite"/>
    </source>
</evidence>
<keyword evidence="11" id="KW-1185">Reference proteome</keyword>
<dbReference type="GO" id="GO:0008270">
    <property type="term" value="F:zinc ion binding"/>
    <property type="evidence" value="ECO:0007669"/>
    <property type="project" value="InterPro"/>
</dbReference>
<evidence type="ECO:0000256" key="4">
    <source>
        <dbReference type="ARBA" id="ARBA00022670"/>
    </source>
</evidence>
<evidence type="ECO:0000256" key="3">
    <source>
        <dbReference type="ARBA" id="ARBA00022438"/>
    </source>
</evidence>
<reference evidence="10" key="1">
    <citation type="submission" date="2021-12" db="EMBL/GenBank/DDBJ databases">
        <authorList>
            <person name="Zaccaron A."/>
            <person name="Stergiopoulos I."/>
        </authorList>
    </citation>
    <scope>NUCLEOTIDE SEQUENCE</scope>
    <source>
        <strain evidence="10">Race5_Kim</strain>
    </source>
</reference>
<dbReference type="AlphaFoldDB" id="A0A9Q8LJC8"/>
<evidence type="ECO:0000256" key="6">
    <source>
        <dbReference type="ARBA" id="ARBA00022801"/>
    </source>
</evidence>
<dbReference type="GeneID" id="71987068"/>
<dbReference type="KEGG" id="ffu:CLAFUR5_07190"/>
<keyword evidence="8" id="KW-0482">Metalloprotease</keyword>
<reference evidence="10" key="2">
    <citation type="journal article" date="2022" name="Microb. Genom.">
        <title>A chromosome-scale genome assembly of the tomato pathogen Cladosporium fulvum reveals a compartmentalized genome architecture and the presence of a dispensable chromosome.</title>
        <authorList>
            <person name="Zaccaron A.Z."/>
            <person name="Chen L.H."/>
            <person name="Samaras A."/>
            <person name="Stergiopoulos I."/>
        </authorList>
    </citation>
    <scope>NUCLEOTIDE SEQUENCE</scope>
    <source>
        <strain evidence="10">Race5_Kim</strain>
    </source>
</reference>
<dbReference type="Gene3D" id="3.40.630.10">
    <property type="entry name" value="Zn peptidases"/>
    <property type="match status" value="1"/>
</dbReference>
<dbReference type="PANTHER" id="PTHR28570">
    <property type="entry name" value="ASPARTYL AMINOPEPTIDASE"/>
    <property type="match status" value="1"/>
</dbReference>
<protein>
    <submittedName>
        <fullName evidence="10">Vacuolar aminopeptidase 1</fullName>
    </submittedName>
</protein>
<feature type="region of interest" description="Disordered" evidence="9">
    <location>
        <begin position="301"/>
        <end position="323"/>
    </location>
</feature>
<dbReference type="EMBL" id="CP090168">
    <property type="protein sequence ID" value="UJO18462.1"/>
    <property type="molecule type" value="Genomic_DNA"/>
</dbReference>
<dbReference type="PRINTS" id="PR00932">
    <property type="entry name" value="AMINO1PTASE"/>
</dbReference>